<dbReference type="SUPFAM" id="SSF47203">
    <property type="entry name" value="Acyl-CoA dehydrogenase C-terminal domain-like"/>
    <property type="match status" value="1"/>
</dbReference>
<sequence length="375" mass="38364">MRAAGSLAAWMPGGAGPPQSVEYMRALRPLFRRDSAAGMSLLGAVVRPAVAARMAAGQEVFDEVGAHVTGGAECAYADEGVTAEARDGRIRLYGRGVPVLNGARGSLLVAVVRSAGAPWLAVADGTGTPRTRGIGCDAVDLDGVPVRVRAPLPGADPPYVVSGALIAGGAVGGVDDALRTVLRFALSRELYGTTVARLPHARGLLAGAYADLLIADALARAAVTADAPGAGAATWAATRLLTGILRDLATLLGARFYLREGPYAGFGAHWRALRALRAACGDPRRCTPGAIPPAAELAALAGHPPPLPPGVSVVSRLSHLDAEVRTPLAPDAADPLLRDLTARLESGVSLDLDPTPVDTHTPIPPDRGDDQGDMS</sequence>
<reference evidence="4 5" key="1">
    <citation type="submission" date="2020-08" db="EMBL/GenBank/DDBJ databases">
        <title>Genomic Encyclopedia of Type Strains, Phase IV (KMG-IV): sequencing the most valuable type-strain genomes for metagenomic binning, comparative biology and taxonomic classification.</title>
        <authorList>
            <person name="Goeker M."/>
        </authorList>
    </citation>
    <scope>NUCLEOTIDE SEQUENCE [LARGE SCALE GENOMIC DNA]</scope>
    <source>
        <strain evidence="4 5">DSM 45615</strain>
    </source>
</reference>
<comment type="caution">
    <text evidence="4">The sequence shown here is derived from an EMBL/GenBank/DDBJ whole genome shotgun (WGS) entry which is preliminary data.</text>
</comment>
<dbReference type="InterPro" id="IPR009075">
    <property type="entry name" value="AcylCo_DH/oxidase_C"/>
</dbReference>
<feature type="compositionally biased region" description="Basic and acidic residues" evidence="2">
    <location>
        <begin position="366"/>
        <end position="375"/>
    </location>
</feature>
<dbReference type="AlphaFoldDB" id="A0A840NZW4"/>
<protein>
    <recommendedName>
        <fullName evidence="3">Acyl-CoA dehydrogenase/oxidase C-terminal domain-containing protein</fullName>
    </recommendedName>
</protein>
<evidence type="ECO:0000313" key="4">
    <source>
        <dbReference type="EMBL" id="MBB5132289.1"/>
    </source>
</evidence>
<keyword evidence="1" id="KW-0285">Flavoprotein</keyword>
<dbReference type="RefSeq" id="WP_221336097.1">
    <property type="nucleotide sequence ID" value="NZ_BAABIX010000063.1"/>
</dbReference>
<evidence type="ECO:0000313" key="5">
    <source>
        <dbReference type="Proteomes" id="UP000578449"/>
    </source>
</evidence>
<proteinExistence type="predicted"/>
<organism evidence="4 5">
    <name type="scientific">Thermocatellispora tengchongensis</name>
    <dbReference type="NCBI Taxonomy" id="1073253"/>
    <lineage>
        <taxon>Bacteria</taxon>
        <taxon>Bacillati</taxon>
        <taxon>Actinomycetota</taxon>
        <taxon>Actinomycetes</taxon>
        <taxon>Streptosporangiales</taxon>
        <taxon>Streptosporangiaceae</taxon>
        <taxon>Thermocatellispora</taxon>
    </lineage>
</organism>
<evidence type="ECO:0000259" key="3">
    <source>
        <dbReference type="Pfam" id="PF00441"/>
    </source>
</evidence>
<name>A0A840NZW4_9ACTN</name>
<dbReference type="Gene3D" id="1.20.140.10">
    <property type="entry name" value="Butyryl-CoA Dehydrogenase, subunit A, domain 3"/>
    <property type="match status" value="1"/>
</dbReference>
<dbReference type="Pfam" id="PF00441">
    <property type="entry name" value="Acyl-CoA_dh_1"/>
    <property type="match status" value="1"/>
</dbReference>
<dbReference type="EMBL" id="JACHGN010000004">
    <property type="protein sequence ID" value="MBB5132289.1"/>
    <property type="molecule type" value="Genomic_DNA"/>
</dbReference>
<evidence type="ECO:0000256" key="2">
    <source>
        <dbReference type="SAM" id="MobiDB-lite"/>
    </source>
</evidence>
<feature type="region of interest" description="Disordered" evidence="2">
    <location>
        <begin position="347"/>
        <end position="375"/>
    </location>
</feature>
<evidence type="ECO:0000256" key="1">
    <source>
        <dbReference type="ARBA" id="ARBA00022630"/>
    </source>
</evidence>
<dbReference type="Proteomes" id="UP000578449">
    <property type="component" value="Unassembled WGS sequence"/>
</dbReference>
<keyword evidence="5" id="KW-1185">Reference proteome</keyword>
<dbReference type="GO" id="GO:0016627">
    <property type="term" value="F:oxidoreductase activity, acting on the CH-CH group of donors"/>
    <property type="evidence" value="ECO:0007669"/>
    <property type="project" value="InterPro"/>
</dbReference>
<feature type="domain" description="Acyl-CoA dehydrogenase/oxidase C-terminal" evidence="3">
    <location>
        <begin position="165"/>
        <end position="281"/>
    </location>
</feature>
<gene>
    <name evidence="4" type="ORF">HNP84_002005</name>
</gene>
<accession>A0A840NZW4</accession>
<dbReference type="InterPro" id="IPR036250">
    <property type="entry name" value="AcylCo_DH-like_C"/>
</dbReference>